<evidence type="ECO:0000256" key="4">
    <source>
        <dbReference type="ARBA" id="ARBA00023015"/>
    </source>
</evidence>
<sequence>MALMLDSNNNNNMMNNSSSCEGGSILLALDSNKSVPAPFLTKTYQLVDDPNTDHVVSWGEDDSTFVVWRPPEFARDLLPNYFKHNNFSSFVRQLNTYGFRKIVPDRWEFANEFFRKGEKHLLCEIHRRKTSQPQQVSINGGGSGFYNPFTNRLSISPSDDNSDDQVSWCDSADPLLLSSPQSHYQYHVAGGGGGFNMNGGGCNGNTSSIMALSEDNERLRRSNSMLVSELAHMKKLYNDIIYFVQNHVKPAAHPTSNTYSSQSPFVITNNNTSNPTSTSLAVQNKPQNYQNQNLGFNSQQPIPPKQSHYHHQQQQQHHFKVPLSPNATTNNTTSSTSLPMLEEHNNNNGSSKTKLFGVSLYSSKKRLHPEPPSDMDINKSRSMLREKQTSLLHSANFDEKALDKERSRYL</sequence>
<evidence type="ECO:0000313" key="13">
    <source>
        <dbReference type="Proteomes" id="UP000316621"/>
    </source>
</evidence>
<evidence type="ECO:0000256" key="3">
    <source>
        <dbReference type="ARBA" id="ARBA00022553"/>
    </source>
</evidence>
<evidence type="ECO:0000259" key="11">
    <source>
        <dbReference type="PROSITE" id="PS00434"/>
    </source>
</evidence>
<dbReference type="GO" id="GO:0006357">
    <property type="term" value="P:regulation of transcription by RNA polymerase II"/>
    <property type="evidence" value="ECO:0007669"/>
    <property type="project" value="TreeGrafter"/>
</dbReference>
<dbReference type="SMART" id="SM00415">
    <property type="entry name" value="HSF"/>
    <property type="match status" value="1"/>
</dbReference>
<comment type="subunit">
    <text evidence="2">Homotrimer.</text>
</comment>
<reference evidence="12 13" key="1">
    <citation type="journal article" date="2018" name="Science">
        <title>The opium poppy genome and morphinan production.</title>
        <authorList>
            <person name="Guo L."/>
            <person name="Winzer T."/>
            <person name="Yang X."/>
            <person name="Li Y."/>
            <person name="Ning Z."/>
            <person name="He Z."/>
            <person name="Teodor R."/>
            <person name="Lu Y."/>
            <person name="Bowser T.A."/>
            <person name="Graham I.A."/>
            <person name="Ye K."/>
        </authorList>
    </citation>
    <scope>NUCLEOTIDE SEQUENCE [LARGE SCALE GENOMIC DNA]</scope>
    <source>
        <strain evidence="13">cv. HN1</strain>
        <tissue evidence="12">Leaves</tissue>
    </source>
</reference>
<dbReference type="InterPro" id="IPR036388">
    <property type="entry name" value="WH-like_DNA-bd_sf"/>
</dbReference>
<proteinExistence type="inferred from homology"/>
<evidence type="ECO:0000256" key="6">
    <source>
        <dbReference type="ARBA" id="ARBA00023125"/>
    </source>
</evidence>
<keyword evidence="13" id="KW-1185">Reference proteome</keyword>
<evidence type="ECO:0000256" key="10">
    <source>
        <dbReference type="SAM" id="MobiDB-lite"/>
    </source>
</evidence>
<comment type="subcellular location">
    <subcellularLocation>
        <location evidence="1">Nucleus</location>
    </subcellularLocation>
</comment>
<feature type="region of interest" description="Disordered" evidence="10">
    <location>
        <begin position="254"/>
        <end position="354"/>
    </location>
</feature>
<dbReference type="InterPro" id="IPR036390">
    <property type="entry name" value="WH_DNA-bd_sf"/>
</dbReference>
<evidence type="ECO:0000313" key="12">
    <source>
        <dbReference type="EMBL" id="RZC45673.1"/>
    </source>
</evidence>
<keyword evidence="8" id="KW-0539">Nucleus</keyword>
<dbReference type="InterPro" id="IPR000232">
    <property type="entry name" value="HSF_DNA-bd"/>
</dbReference>
<keyword evidence="6" id="KW-0238">DNA-binding</keyword>
<feature type="domain" description="HSF-type DNA-binding" evidence="11">
    <location>
        <begin position="78"/>
        <end position="102"/>
    </location>
</feature>
<dbReference type="PRINTS" id="PR00056">
    <property type="entry name" value="HSFDOMAIN"/>
</dbReference>
<dbReference type="Proteomes" id="UP000316621">
    <property type="component" value="Chromosome 1"/>
</dbReference>
<dbReference type="SUPFAM" id="SSF46785">
    <property type="entry name" value="Winged helix' DNA-binding domain"/>
    <property type="match status" value="1"/>
</dbReference>
<dbReference type="GO" id="GO:0003700">
    <property type="term" value="F:DNA-binding transcription factor activity"/>
    <property type="evidence" value="ECO:0007669"/>
    <property type="project" value="InterPro"/>
</dbReference>
<dbReference type="OMA" id="NMETHKP"/>
<evidence type="ECO:0000256" key="7">
    <source>
        <dbReference type="ARBA" id="ARBA00023163"/>
    </source>
</evidence>
<evidence type="ECO:0000256" key="9">
    <source>
        <dbReference type="RuleBase" id="RU004020"/>
    </source>
</evidence>
<evidence type="ECO:0000256" key="1">
    <source>
        <dbReference type="ARBA" id="ARBA00004123"/>
    </source>
</evidence>
<dbReference type="EMBL" id="CM010715">
    <property type="protein sequence ID" value="RZC45673.1"/>
    <property type="molecule type" value="Genomic_DNA"/>
</dbReference>
<feature type="compositionally biased region" description="Low complexity" evidence="10">
    <location>
        <begin position="312"/>
        <end position="340"/>
    </location>
</feature>
<dbReference type="GO" id="GO:0000978">
    <property type="term" value="F:RNA polymerase II cis-regulatory region sequence-specific DNA binding"/>
    <property type="evidence" value="ECO:0007669"/>
    <property type="project" value="TreeGrafter"/>
</dbReference>
<evidence type="ECO:0000256" key="5">
    <source>
        <dbReference type="ARBA" id="ARBA00023016"/>
    </source>
</evidence>
<protein>
    <recommendedName>
        <fullName evidence="11">HSF-type DNA-binding domain-containing protein</fullName>
    </recommendedName>
</protein>
<dbReference type="Gene3D" id="1.10.10.10">
    <property type="entry name" value="Winged helix-like DNA-binding domain superfamily/Winged helix DNA-binding domain"/>
    <property type="match status" value="1"/>
</dbReference>
<dbReference type="PROSITE" id="PS00434">
    <property type="entry name" value="HSF_DOMAIN"/>
    <property type="match status" value="1"/>
</dbReference>
<keyword evidence="5" id="KW-0346">Stress response</keyword>
<evidence type="ECO:0000256" key="8">
    <source>
        <dbReference type="ARBA" id="ARBA00023242"/>
    </source>
</evidence>
<evidence type="ECO:0000256" key="2">
    <source>
        <dbReference type="ARBA" id="ARBA00011233"/>
    </source>
</evidence>
<keyword evidence="3" id="KW-0597">Phosphoprotein</keyword>
<dbReference type="Pfam" id="PF00447">
    <property type="entry name" value="HSF_DNA-bind"/>
    <property type="match status" value="1"/>
</dbReference>
<dbReference type="GO" id="GO:0005634">
    <property type="term" value="C:nucleus"/>
    <property type="evidence" value="ECO:0007669"/>
    <property type="project" value="UniProtKB-SubCell"/>
</dbReference>
<dbReference type="Gramene" id="RZC45673">
    <property type="protein sequence ID" value="RZC45673"/>
    <property type="gene ID" value="C5167_038612"/>
</dbReference>
<keyword evidence="7" id="KW-0804">Transcription</keyword>
<dbReference type="STRING" id="3469.A0A4Y7I9R3"/>
<dbReference type="PANTHER" id="PTHR10015:SF400">
    <property type="entry name" value="HEAT STRESS TRANSCRIPTION FACTOR B-4"/>
    <property type="match status" value="1"/>
</dbReference>
<feature type="compositionally biased region" description="Low complexity" evidence="10">
    <location>
        <begin position="268"/>
        <end position="279"/>
    </location>
</feature>
<dbReference type="AlphaFoldDB" id="A0A4Y7I9R3"/>
<feature type="compositionally biased region" description="Polar residues" evidence="10">
    <location>
        <begin position="254"/>
        <end position="267"/>
    </location>
</feature>
<keyword evidence="4" id="KW-0805">Transcription regulation</keyword>
<dbReference type="FunFam" id="1.10.10.10:FF:000037">
    <property type="entry name" value="Heat stress transcription factor B-4"/>
    <property type="match status" value="1"/>
</dbReference>
<dbReference type="PANTHER" id="PTHR10015">
    <property type="entry name" value="HEAT SHOCK TRANSCRIPTION FACTOR"/>
    <property type="match status" value="1"/>
</dbReference>
<feature type="compositionally biased region" description="Polar residues" evidence="10">
    <location>
        <begin position="280"/>
        <end position="300"/>
    </location>
</feature>
<comment type="similarity">
    <text evidence="9">Belongs to the HSF family.</text>
</comment>
<gene>
    <name evidence="12" type="ORF">C5167_038612</name>
</gene>
<accession>A0A4Y7I9R3</accession>
<organism evidence="12 13">
    <name type="scientific">Papaver somniferum</name>
    <name type="common">Opium poppy</name>
    <dbReference type="NCBI Taxonomy" id="3469"/>
    <lineage>
        <taxon>Eukaryota</taxon>
        <taxon>Viridiplantae</taxon>
        <taxon>Streptophyta</taxon>
        <taxon>Embryophyta</taxon>
        <taxon>Tracheophyta</taxon>
        <taxon>Spermatophyta</taxon>
        <taxon>Magnoliopsida</taxon>
        <taxon>Ranunculales</taxon>
        <taxon>Papaveraceae</taxon>
        <taxon>Papaveroideae</taxon>
        <taxon>Papaver</taxon>
    </lineage>
</organism>
<name>A0A4Y7I9R3_PAPSO</name>